<dbReference type="PROSITE" id="PS50943">
    <property type="entry name" value="HTH_CROC1"/>
    <property type="match status" value="1"/>
</dbReference>
<comment type="caution">
    <text evidence="8">The sequence shown here is derived from an EMBL/GenBank/DDBJ whole genome shotgun (WGS) entry which is preliminary data.</text>
</comment>
<dbReference type="RefSeq" id="WP_267150734.1">
    <property type="nucleotide sequence ID" value="NZ_JAPMLT010000002.1"/>
</dbReference>
<feature type="repeat" description="TPR" evidence="6">
    <location>
        <begin position="189"/>
        <end position="222"/>
    </location>
</feature>
<dbReference type="EMBL" id="JAPMLT010000002">
    <property type="protein sequence ID" value="MCX7569493.1"/>
    <property type="molecule type" value="Genomic_DNA"/>
</dbReference>
<dbReference type="InterPro" id="IPR019734">
    <property type="entry name" value="TPR_rpt"/>
</dbReference>
<evidence type="ECO:0000256" key="2">
    <source>
        <dbReference type="ARBA" id="ARBA00022490"/>
    </source>
</evidence>
<evidence type="ECO:0000259" key="7">
    <source>
        <dbReference type="PROSITE" id="PS50943"/>
    </source>
</evidence>
<evidence type="ECO:0000256" key="3">
    <source>
        <dbReference type="ARBA" id="ARBA00022737"/>
    </source>
</evidence>
<sequence>MSNTSLGQQIRRARKESGLTQSELAKGIVTSSMICQIENGKAFPSYTVLQSLSERLGRPIEFFVSDTDAHNRQRSTYSLAKALMAAASYEKAYALLKGIQTSGGTETDDLRLTLAECCQHLGKYDEAAAQLDEMLSAAINIGEKSRALSLTVRLGHVALAAGQHQLALYHWRKAQEMMPEATLDATERVRLWLAMGSTYYKLGFVSEAIPLFEQAYAEKDAELSFEEMGRLFLSLSLSHRENGDTSQAIECAEQAFAIFKSVRNADLSLEVKRSLAALAAEQGRHEEATALLIECRNAYSRTYDAHGLGLTMVETARSLHLQGRSEEAIAEVQSAITMLAADELEQAKAHLLLSNMRRERGEIPEAVHHCNIALQAYRKHGQSEHLMEALDLSVQLYDQWETYRAKKFGRSITA</sequence>
<keyword evidence="9" id="KW-1185">Reference proteome</keyword>
<dbReference type="InterPro" id="IPR011990">
    <property type="entry name" value="TPR-like_helical_dom_sf"/>
</dbReference>
<organism evidence="8 9">
    <name type="scientific">Tumebacillus lacus</name>
    <dbReference type="NCBI Taxonomy" id="2995335"/>
    <lineage>
        <taxon>Bacteria</taxon>
        <taxon>Bacillati</taxon>
        <taxon>Bacillota</taxon>
        <taxon>Bacilli</taxon>
        <taxon>Bacillales</taxon>
        <taxon>Alicyclobacillaceae</taxon>
        <taxon>Tumebacillus</taxon>
    </lineage>
</organism>
<name>A0ABT3WXU0_9BACL</name>
<evidence type="ECO:0000256" key="4">
    <source>
        <dbReference type="ARBA" id="ARBA00022803"/>
    </source>
</evidence>
<dbReference type="Pfam" id="PF13424">
    <property type="entry name" value="TPR_12"/>
    <property type="match status" value="1"/>
</dbReference>
<dbReference type="SMART" id="SM00028">
    <property type="entry name" value="TPR"/>
    <property type="match status" value="5"/>
</dbReference>
<keyword evidence="3" id="KW-0677">Repeat</keyword>
<dbReference type="InterPro" id="IPR010982">
    <property type="entry name" value="Lambda_DNA-bd_dom_sf"/>
</dbReference>
<dbReference type="SMART" id="SM00530">
    <property type="entry name" value="HTH_XRE"/>
    <property type="match status" value="1"/>
</dbReference>
<feature type="domain" description="HTH cro/C1-type" evidence="7">
    <location>
        <begin position="10"/>
        <end position="63"/>
    </location>
</feature>
<evidence type="ECO:0000313" key="8">
    <source>
        <dbReference type="EMBL" id="MCX7569493.1"/>
    </source>
</evidence>
<keyword evidence="4 6" id="KW-0802">TPR repeat</keyword>
<evidence type="ECO:0000256" key="6">
    <source>
        <dbReference type="PROSITE-ProRule" id="PRU00339"/>
    </source>
</evidence>
<dbReference type="SUPFAM" id="SSF48452">
    <property type="entry name" value="TPR-like"/>
    <property type="match status" value="3"/>
</dbReference>
<comment type="subcellular location">
    <subcellularLocation>
        <location evidence="1">Cytoplasm</location>
    </subcellularLocation>
</comment>
<dbReference type="CDD" id="cd00093">
    <property type="entry name" value="HTH_XRE"/>
    <property type="match status" value="1"/>
</dbReference>
<dbReference type="InterPro" id="IPR051476">
    <property type="entry name" value="Bac_ResReg_Asp_Phosphatase"/>
</dbReference>
<dbReference type="Gene3D" id="1.25.40.10">
    <property type="entry name" value="Tetratricopeptide repeat domain"/>
    <property type="match status" value="3"/>
</dbReference>
<dbReference type="SUPFAM" id="SSF47413">
    <property type="entry name" value="lambda repressor-like DNA-binding domains"/>
    <property type="match status" value="1"/>
</dbReference>
<evidence type="ECO:0000313" key="9">
    <source>
        <dbReference type="Proteomes" id="UP001208017"/>
    </source>
</evidence>
<dbReference type="PROSITE" id="PS50005">
    <property type="entry name" value="TPR"/>
    <property type="match status" value="1"/>
</dbReference>
<dbReference type="Pfam" id="PF01381">
    <property type="entry name" value="HTH_3"/>
    <property type="match status" value="1"/>
</dbReference>
<accession>A0ABT3WXU0</accession>
<dbReference type="Gene3D" id="1.10.260.40">
    <property type="entry name" value="lambda repressor-like DNA-binding domains"/>
    <property type="match status" value="1"/>
</dbReference>
<dbReference type="Pfam" id="PF12895">
    <property type="entry name" value="ANAPC3"/>
    <property type="match status" value="1"/>
</dbReference>
<gene>
    <name evidence="8" type="ORF">OS242_05925</name>
</gene>
<evidence type="ECO:0000256" key="1">
    <source>
        <dbReference type="ARBA" id="ARBA00004496"/>
    </source>
</evidence>
<dbReference type="InterPro" id="IPR001387">
    <property type="entry name" value="Cro/C1-type_HTH"/>
</dbReference>
<protein>
    <submittedName>
        <fullName evidence="8">Helix-turn-helix domain-containing protein</fullName>
    </submittedName>
</protein>
<keyword evidence="2" id="KW-0963">Cytoplasm</keyword>
<proteinExistence type="inferred from homology"/>
<dbReference type="PANTHER" id="PTHR46630:SF1">
    <property type="entry name" value="TETRATRICOPEPTIDE REPEAT PROTEIN 29"/>
    <property type="match status" value="1"/>
</dbReference>
<reference evidence="8 9" key="1">
    <citation type="submission" date="2022-11" db="EMBL/GenBank/DDBJ databases">
        <title>Study of microbial diversity in lake waters.</title>
        <authorList>
            <person name="Zhang J."/>
        </authorList>
    </citation>
    <scope>NUCLEOTIDE SEQUENCE [LARGE SCALE GENOMIC DNA]</scope>
    <source>
        <strain evidence="8 9">DT12</strain>
    </source>
</reference>
<comment type="similarity">
    <text evidence="5">Belongs to the Rap family.</text>
</comment>
<evidence type="ECO:0000256" key="5">
    <source>
        <dbReference type="ARBA" id="ARBA00038253"/>
    </source>
</evidence>
<dbReference type="Proteomes" id="UP001208017">
    <property type="component" value="Unassembled WGS sequence"/>
</dbReference>
<dbReference type="PANTHER" id="PTHR46630">
    <property type="entry name" value="TETRATRICOPEPTIDE REPEAT PROTEIN 29"/>
    <property type="match status" value="1"/>
</dbReference>